<feature type="compositionally biased region" description="Basic and acidic residues" evidence="1">
    <location>
        <begin position="1"/>
        <end position="10"/>
    </location>
</feature>
<dbReference type="EMBL" id="JBFARM010000004">
    <property type="protein sequence ID" value="MEV4286556.1"/>
    <property type="molecule type" value="Genomic_DNA"/>
</dbReference>
<proteinExistence type="predicted"/>
<sequence>MGKHKGDQPKLKPFQPPAPGKNEGDSDGGKEGSHGGGPKK</sequence>
<accession>A0ABV3H1Z4</accession>
<feature type="region of interest" description="Disordered" evidence="1">
    <location>
        <begin position="1"/>
        <end position="40"/>
    </location>
</feature>
<protein>
    <submittedName>
        <fullName evidence="2">Uncharacterized protein</fullName>
    </submittedName>
</protein>
<dbReference type="RefSeq" id="WP_364448838.1">
    <property type="nucleotide sequence ID" value="NZ_JBFARM010000004.1"/>
</dbReference>
<organism evidence="2 3">
    <name type="scientific">Nonomuraea bangladeshensis</name>
    <dbReference type="NCBI Taxonomy" id="404385"/>
    <lineage>
        <taxon>Bacteria</taxon>
        <taxon>Bacillati</taxon>
        <taxon>Actinomycetota</taxon>
        <taxon>Actinomycetes</taxon>
        <taxon>Streptosporangiales</taxon>
        <taxon>Streptosporangiaceae</taxon>
        <taxon>Nonomuraea</taxon>
    </lineage>
</organism>
<gene>
    <name evidence="2" type="ORF">AB0K40_13730</name>
</gene>
<evidence type="ECO:0000313" key="2">
    <source>
        <dbReference type="EMBL" id="MEV4286556.1"/>
    </source>
</evidence>
<feature type="compositionally biased region" description="Basic and acidic residues" evidence="1">
    <location>
        <begin position="22"/>
        <end position="33"/>
    </location>
</feature>
<reference evidence="2 3" key="1">
    <citation type="submission" date="2024-06" db="EMBL/GenBank/DDBJ databases">
        <title>The Natural Products Discovery Center: Release of the First 8490 Sequenced Strains for Exploring Actinobacteria Biosynthetic Diversity.</title>
        <authorList>
            <person name="Kalkreuter E."/>
            <person name="Kautsar S.A."/>
            <person name="Yang D."/>
            <person name="Bader C.D."/>
            <person name="Teijaro C.N."/>
            <person name="Fluegel L."/>
            <person name="Davis C.M."/>
            <person name="Simpson J.R."/>
            <person name="Lauterbach L."/>
            <person name="Steele A.D."/>
            <person name="Gui C."/>
            <person name="Meng S."/>
            <person name="Li G."/>
            <person name="Viehrig K."/>
            <person name="Ye F."/>
            <person name="Su P."/>
            <person name="Kiefer A.F."/>
            <person name="Nichols A."/>
            <person name="Cepeda A.J."/>
            <person name="Yan W."/>
            <person name="Fan B."/>
            <person name="Jiang Y."/>
            <person name="Adhikari A."/>
            <person name="Zheng C.-J."/>
            <person name="Schuster L."/>
            <person name="Cowan T.M."/>
            <person name="Smanski M.J."/>
            <person name="Chevrette M.G."/>
            <person name="De Carvalho L.P.S."/>
            <person name="Shen B."/>
        </authorList>
    </citation>
    <scope>NUCLEOTIDE SEQUENCE [LARGE SCALE GENOMIC DNA]</scope>
    <source>
        <strain evidence="2 3">NPDC049574</strain>
    </source>
</reference>
<evidence type="ECO:0000313" key="3">
    <source>
        <dbReference type="Proteomes" id="UP001552427"/>
    </source>
</evidence>
<keyword evidence="3" id="KW-1185">Reference proteome</keyword>
<comment type="caution">
    <text evidence="2">The sequence shown here is derived from an EMBL/GenBank/DDBJ whole genome shotgun (WGS) entry which is preliminary data.</text>
</comment>
<dbReference type="Proteomes" id="UP001552427">
    <property type="component" value="Unassembled WGS sequence"/>
</dbReference>
<evidence type="ECO:0000256" key="1">
    <source>
        <dbReference type="SAM" id="MobiDB-lite"/>
    </source>
</evidence>
<name>A0ABV3H1Z4_9ACTN</name>